<dbReference type="SUPFAM" id="SSF53613">
    <property type="entry name" value="Ribokinase-like"/>
    <property type="match status" value="1"/>
</dbReference>
<dbReference type="OrthoDB" id="40021at2759"/>
<dbReference type="Gene3D" id="3.40.1190.20">
    <property type="match status" value="1"/>
</dbReference>
<evidence type="ECO:0000256" key="5">
    <source>
        <dbReference type="ARBA" id="ARBA00023277"/>
    </source>
</evidence>
<dbReference type="SUPFAM" id="SSF52374">
    <property type="entry name" value="Nucleotidylyl transferase"/>
    <property type="match status" value="1"/>
</dbReference>
<feature type="domain" description="Carbohydrate kinase PfkB" evidence="6">
    <location>
        <begin position="12"/>
        <end position="303"/>
    </location>
</feature>
<dbReference type="PANTHER" id="PTHR46969:SF1">
    <property type="entry name" value="BIFUNCTIONAL PROTEIN HLDE"/>
    <property type="match status" value="1"/>
</dbReference>
<dbReference type="GO" id="GO:0005829">
    <property type="term" value="C:cytosol"/>
    <property type="evidence" value="ECO:0007669"/>
    <property type="project" value="TreeGrafter"/>
</dbReference>
<gene>
    <name evidence="8" type="ORF">PENARI_c016G01556</name>
</gene>
<evidence type="ECO:0000313" key="9">
    <source>
        <dbReference type="Proteomes" id="UP000177622"/>
    </source>
</evidence>
<evidence type="ECO:0000256" key="1">
    <source>
        <dbReference type="ARBA" id="ARBA00004713"/>
    </source>
</evidence>
<keyword evidence="9" id="KW-1185">Reference proteome</keyword>
<sequence>MVTRKKPSILILGDLILNQDLHGKASHLSPDAPVPVLAQTKITSTVCGAANIAKNLAALEAKVTLIGITGQDTEGQKIRSILHDCGIYNIAFVYDGRPTTSKTRILGNEQHIVRINREDTTSISDECQDKVLEIVQRCLPNVDAVLLVDCEKGFFNPTLLAQIIGLAGASGKRVLVDPSGWDFARYSGASVLMPSLVELGRAFGAEIGIDDAVLVDRAARCVLLSTGAEAVVLSCREKGVWVYQRGMKTIIPAVECAVVDVSGAGDSLVAAFTWILSRGDTILDAAVIGNLAGALAASKDGSVAITSAELKVYVEIPEPKISSKIVSRLELVGKIAHAKAAGRRVVFTSGYFDLLHSAIDLLQGAKAMGDLLVIGLNSDDRRVGAGGPIVPELQRAKLLAALGCVDYVVPFTEETPLALIEAIRPDILVQGAN</sequence>
<dbReference type="AlphaFoldDB" id="A0A1F5LCG8"/>
<dbReference type="UniPathway" id="UPA00958"/>
<comment type="pathway">
    <text evidence="1">Bacterial outer membrane biogenesis; LPS core biosynthesis.</text>
</comment>
<evidence type="ECO:0000256" key="3">
    <source>
        <dbReference type="ARBA" id="ARBA00022777"/>
    </source>
</evidence>
<keyword evidence="5" id="KW-0119">Carbohydrate metabolism</keyword>
<dbReference type="Pfam" id="PF01467">
    <property type="entry name" value="CTP_transf_like"/>
    <property type="match status" value="1"/>
</dbReference>
<dbReference type="Gene3D" id="3.40.50.620">
    <property type="entry name" value="HUPs"/>
    <property type="match status" value="1"/>
</dbReference>
<evidence type="ECO:0000259" key="7">
    <source>
        <dbReference type="Pfam" id="PF01467"/>
    </source>
</evidence>
<keyword evidence="3" id="KW-0418">Kinase</keyword>
<reference evidence="8 9" key="1">
    <citation type="journal article" date="2016" name="Sci. Rep.">
        <title>Penicillium arizonense, a new, genome sequenced fungal species, reveals a high chemical diversity in secreted metabolites.</title>
        <authorList>
            <person name="Grijseels S."/>
            <person name="Nielsen J.C."/>
            <person name="Randelovic M."/>
            <person name="Nielsen J."/>
            <person name="Nielsen K.F."/>
            <person name="Workman M."/>
            <person name="Frisvad J.C."/>
        </authorList>
    </citation>
    <scope>NUCLEOTIDE SEQUENCE [LARGE SCALE GENOMIC DNA]</scope>
    <source>
        <strain evidence="8 9">CBS 141311</strain>
    </source>
</reference>
<dbReference type="EMBL" id="LXJU01000016">
    <property type="protein sequence ID" value="OGE50619.1"/>
    <property type="molecule type" value="Genomic_DNA"/>
</dbReference>
<evidence type="ECO:0008006" key="10">
    <source>
        <dbReference type="Google" id="ProtNLM"/>
    </source>
</evidence>
<name>A0A1F5LCG8_PENAI</name>
<evidence type="ECO:0000313" key="8">
    <source>
        <dbReference type="EMBL" id="OGE50619.1"/>
    </source>
</evidence>
<evidence type="ECO:0000256" key="4">
    <source>
        <dbReference type="ARBA" id="ARBA00023268"/>
    </source>
</evidence>
<dbReference type="GO" id="GO:0033786">
    <property type="term" value="F:heptose-1-phosphate adenylyltransferase activity"/>
    <property type="evidence" value="ECO:0007669"/>
    <property type="project" value="TreeGrafter"/>
</dbReference>
<keyword evidence="2" id="KW-0808">Transferase</keyword>
<accession>A0A1F5LCG8</accession>
<dbReference type="InterPro" id="IPR011611">
    <property type="entry name" value="PfkB_dom"/>
</dbReference>
<dbReference type="GO" id="GO:0033785">
    <property type="term" value="F:heptose 7-phosphate kinase activity"/>
    <property type="evidence" value="ECO:0007669"/>
    <property type="project" value="TreeGrafter"/>
</dbReference>
<dbReference type="InterPro" id="IPR029056">
    <property type="entry name" value="Ribokinase-like"/>
</dbReference>
<dbReference type="RefSeq" id="XP_022486065.1">
    <property type="nucleotide sequence ID" value="XM_022633965.1"/>
</dbReference>
<dbReference type="InterPro" id="IPR004821">
    <property type="entry name" value="Cyt_trans-like"/>
</dbReference>
<dbReference type="InterPro" id="IPR014729">
    <property type="entry name" value="Rossmann-like_a/b/a_fold"/>
</dbReference>
<keyword evidence="4" id="KW-0511">Multifunctional enzyme</keyword>
<dbReference type="GeneID" id="34578699"/>
<protein>
    <recommendedName>
        <fullName evidence="10">Carbohydrate kinase PfkB domain-containing protein</fullName>
    </recommendedName>
</protein>
<comment type="caution">
    <text evidence="8">The sequence shown here is derived from an EMBL/GenBank/DDBJ whole genome shotgun (WGS) entry which is preliminary data.</text>
</comment>
<proteinExistence type="predicted"/>
<feature type="domain" description="Cytidyltransferase-like" evidence="7">
    <location>
        <begin position="348"/>
        <end position="432"/>
    </location>
</feature>
<dbReference type="PANTHER" id="PTHR46969">
    <property type="entry name" value="BIFUNCTIONAL PROTEIN HLDE"/>
    <property type="match status" value="1"/>
</dbReference>
<evidence type="ECO:0000259" key="6">
    <source>
        <dbReference type="Pfam" id="PF00294"/>
    </source>
</evidence>
<dbReference type="InterPro" id="IPR002173">
    <property type="entry name" value="Carboh/pur_kinase_PfkB_CS"/>
</dbReference>
<dbReference type="PROSITE" id="PS00584">
    <property type="entry name" value="PFKB_KINASES_2"/>
    <property type="match status" value="1"/>
</dbReference>
<organism evidence="8 9">
    <name type="scientific">Penicillium arizonense</name>
    <dbReference type="NCBI Taxonomy" id="1835702"/>
    <lineage>
        <taxon>Eukaryota</taxon>
        <taxon>Fungi</taxon>
        <taxon>Dikarya</taxon>
        <taxon>Ascomycota</taxon>
        <taxon>Pezizomycotina</taxon>
        <taxon>Eurotiomycetes</taxon>
        <taxon>Eurotiomycetidae</taxon>
        <taxon>Eurotiales</taxon>
        <taxon>Aspergillaceae</taxon>
        <taxon>Penicillium</taxon>
    </lineage>
</organism>
<evidence type="ECO:0000256" key="2">
    <source>
        <dbReference type="ARBA" id="ARBA00022679"/>
    </source>
</evidence>
<dbReference type="Proteomes" id="UP000177622">
    <property type="component" value="Unassembled WGS sequence"/>
</dbReference>
<dbReference type="Pfam" id="PF00294">
    <property type="entry name" value="PfkB"/>
    <property type="match status" value="1"/>
</dbReference>